<dbReference type="SMART" id="SM01130">
    <property type="entry name" value="DHDPS"/>
    <property type="match status" value="1"/>
</dbReference>
<reference evidence="5 6" key="1">
    <citation type="submission" date="2021-01" db="EMBL/GenBank/DDBJ databases">
        <title>Sequencing the genomes of 1000 actinobacteria strains.</title>
        <authorList>
            <person name="Klenk H.-P."/>
        </authorList>
    </citation>
    <scope>NUCLEOTIDE SEQUENCE [LARGE SCALE GENOMIC DNA]</scope>
    <source>
        <strain evidence="5 6">DSM 18662</strain>
    </source>
</reference>
<comment type="similarity">
    <text evidence="1 4">Belongs to the DapA family.</text>
</comment>
<dbReference type="GO" id="GO:0008840">
    <property type="term" value="F:4-hydroxy-tetrahydrodipicolinate synthase activity"/>
    <property type="evidence" value="ECO:0007669"/>
    <property type="project" value="UniProtKB-EC"/>
</dbReference>
<dbReference type="Gene3D" id="3.20.20.70">
    <property type="entry name" value="Aldolase class I"/>
    <property type="match status" value="1"/>
</dbReference>
<evidence type="ECO:0000256" key="1">
    <source>
        <dbReference type="ARBA" id="ARBA00007592"/>
    </source>
</evidence>
<dbReference type="PANTHER" id="PTHR12128:SF66">
    <property type="entry name" value="4-HYDROXY-2-OXOGLUTARATE ALDOLASE, MITOCHONDRIAL"/>
    <property type="match status" value="1"/>
</dbReference>
<evidence type="ECO:0000313" key="5">
    <source>
        <dbReference type="EMBL" id="MBM7798207.1"/>
    </source>
</evidence>
<dbReference type="CDD" id="cd00408">
    <property type="entry name" value="DHDPS-like"/>
    <property type="match status" value="1"/>
</dbReference>
<dbReference type="PRINTS" id="PR00146">
    <property type="entry name" value="DHPICSNTHASE"/>
</dbReference>
<evidence type="ECO:0000256" key="2">
    <source>
        <dbReference type="ARBA" id="ARBA00023239"/>
    </source>
</evidence>
<dbReference type="EMBL" id="JAFBCF010000001">
    <property type="protein sequence ID" value="MBM7798207.1"/>
    <property type="molecule type" value="Genomic_DNA"/>
</dbReference>
<organism evidence="5 6">
    <name type="scientific">Microlunatus panaciterrae</name>
    <dbReference type="NCBI Taxonomy" id="400768"/>
    <lineage>
        <taxon>Bacteria</taxon>
        <taxon>Bacillati</taxon>
        <taxon>Actinomycetota</taxon>
        <taxon>Actinomycetes</taxon>
        <taxon>Propionibacteriales</taxon>
        <taxon>Propionibacteriaceae</taxon>
        <taxon>Microlunatus</taxon>
    </lineage>
</organism>
<comment type="caution">
    <text evidence="5">The sequence shown here is derived from an EMBL/GenBank/DDBJ whole genome shotgun (WGS) entry which is preliminary data.</text>
</comment>
<dbReference type="InterPro" id="IPR013785">
    <property type="entry name" value="Aldolase_TIM"/>
</dbReference>
<dbReference type="SUPFAM" id="SSF51569">
    <property type="entry name" value="Aldolase"/>
    <property type="match status" value="1"/>
</dbReference>
<keyword evidence="6" id="KW-1185">Reference proteome</keyword>
<name>A0ABS2RI07_9ACTN</name>
<gene>
    <name evidence="5" type="ORF">JOE57_001128</name>
</gene>
<proteinExistence type="inferred from homology"/>
<dbReference type="PROSITE" id="PS00666">
    <property type="entry name" value="DHDPS_2"/>
    <property type="match status" value="1"/>
</dbReference>
<dbReference type="InterPro" id="IPR020625">
    <property type="entry name" value="Schiff_base-form_aldolases_AS"/>
</dbReference>
<keyword evidence="2 4" id="KW-0456">Lyase</keyword>
<dbReference type="RefSeq" id="WP_204916782.1">
    <property type="nucleotide sequence ID" value="NZ_BAAAQP010000011.1"/>
</dbReference>
<dbReference type="Proteomes" id="UP000704762">
    <property type="component" value="Unassembled WGS sequence"/>
</dbReference>
<sequence length="311" mass="32723">MSGAAFTGVIPPLVTPLDDTGEVDVGSLRRLVEWQIDAGVHGVFALGSSGEVGYLDDPRRRAVLETVRDAVAGRVPVLAGVIEMSTQRVLSQVRVAQSLGADALVATAPFYIGTSPAEIERHFRLLAEAATVPLFAYDIPIAVHTKLDPLMLVRLGSDGVLAGVKDSSGDDISFRRLVAANRDAGRPLSIFTGHEVVVDGALLIGADGVVPGLGNVDPAGYVRIFQAAADGDWPAAREEQDRLARLFEILRTAPDVSRGAGGIGAFKTALQHLGVITSARMSEPVISFDQAAAARVRQIVDQVVGPPELAR</sequence>
<accession>A0ABS2RI07</accession>
<dbReference type="PIRSF" id="PIRSF001365">
    <property type="entry name" value="DHDPS"/>
    <property type="match status" value="1"/>
</dbReference>
<evidence type="ECO:0000313" key="6">
    <source>
        <dbReference type="Proteomes" id="UP000704762"/>
    </source>
</evidence>
<evidence type="ECO:0000256" key="3">
    <source>
        <dbReference type="ARBA" id="ARBA00023270"/>
    </source>
</evidence>
<protein>
    <submittedName>
        <fullName evidence="5">4-hydroxy-tetrahydrodipicolinate synthase</fullName>
        <ecNumber evidence="5">4.3.3.7</ecNumber>
    </submittedName>
</protein>
<keyword evidence="3" id="KW-0704">Schiff base</keyword>
<evidence type="ECO:0000256" key="4">
    <source>
        <dbReference type="PIRNR" id="PIRNR001365"/>
    </source>
</evidence>
<dbReference type="Pfam" id="PF00701">
    <property type="entry name" value="DHDPS"/>
    <property type="match status" value="1"/>
</dbReference>
<dbReference type="PANTHER" id="PTHR12128">
    <property type="entry name" value="DIHYDRODIPICOLINATE SYNTHASE"/>
    <property type="match status" value="1"/>
</dbReference>
<dbReference type="InterPro" id="IPR002220">
    <property type="entry name" value="DapA-like"/>
</dbReference>
<dbReference type="EC" id="4.3.3.7" evidence="5"/>